<dbReference type="RefSeq" id="WP_204661691.1">
    <property type="nucleotide sequence ID" value="NZ_JAFBDT010000002.1"/>
</dbReference>
<proteinExistence type="predicted"/>
<gene>
    <name evidence="3" type="ORF">JOC49_000410</name>
</gene>
<evidence type="ECO:0000259" key="2">
    <source>
        <dbReference type="Pfam" id="PF13439"/>
    </source>
</evidence>
<protein>
    <submittedName>
        <fullName evidence="3">Glycosyltransferase involved in cell wall biosynthesis</fullName>
    </submittedName>
</protein>
<comment type="caution">
    <text evidence="3">The sequence shown here is derived from an EMBL/GenBank/DDBJ whole genome shotgun (WGS) entry which is preliminary data.</text>
</comment>
<name>A0ABS2MNB3_9FIRM</name>
<dbReference type="InterPro" id="IPR001296">
    <property type="entry name" value="Glyco_trans_1"/>
</dbReference>
<dbReference type="Gene3D" id="3.40.50.2000">
    <property type="entry name" value="Glycogen Phosphorylase B"/>
    <property type="match status" value="2"/>
</dbReference>
<feature type="domain" description="Glycosyl transferase family 1" evidence="1">
    <location>
        <begin position="235"/>
        <end position="397"/>
    </location>
</feature>
<dbReference type="InterPro" id="IPR028098">
    <property type="entry name" value="Glyco_trans_4-like_N"/>
</dbReference>
<accession>A0ABS2MNB3</accession>
<evidence type="ECO:0000313" key="3">
    <source>
        <dbReference type="EMBL" id="MBM7560896.1"/>
    </source>
</evidence>
<dbReference type="EMBL" id="JAFBDT010000002">
    <property type="protein sequence ID" value="MBM7560896.1"/>
    <property type="molecule type" value="Genomic_DNA"/>
</dbReference>
<dbReference type="Proteomes" id="UP000767854">
    <property type="component" value="Unassembled WGS sequence"/>
</dbReference>
<dbReference type="SUPFAM" id="SSF53756">
    <property type="entry name" value="UDP-Glycosyltransferase/glycogen phosphorylase"/>
    <property type="match status" value="1"/>
</dbReference>
<evidence type="ECO:0000259" key="1">
    <source>
        <dbReference type="Pfam" id="PF00534"/>
    </source>
</evidence>
<dbReference type="CDD" id="cd03794">
    <property type="entry name" value="GT4_WbuB-like"/>
    <property type="match status" value="1"/>
</dbReference>
<evidence type="ECO:0000313" key="4">
    <source>
        <dbReference type="Proteomes" id="UP000767854"/>
    </source>
</evidence>
<dbReference type="Pfam" id="PF13439">
    <property type="entry name" value="Glyco_transf_4"/>
    <property type="match status" value="1"/>
</dbReference>
<sequence length="421" mass="48001">MKRNVWILNHYATNTFKDQAGRHYWFADNLIGEDYNPTIFCASTIHNSNEIIDTNGANYSTDSLNNIPYVFIKTPEYKGNGKKRIFNMIMFYRGLFKTAKQYAELNGKPDVILASSVHPLTLIAGIKIAKKFGISCICEVRDLWPETLIAYGKLDKNNLITKALYAGEKWIYKSADKLIFTMEGGKDYIIDHGWDKDQGGPIDIRKVYHINNGVDLKVFNYNKEHFQLEDDDLDNPNNFKVIYAGSIRQVNNVRSIVEAASGIQKIGIKDVKFIIFGDGSDRQSLEAYCTDNRIDNVVFKGFVEKKKIPYILSKSDLNIMHFDQNNLKKYGASLNKLFEYFASGKPILSDCQFGYDLVERYDCGVIVDNASPEELAEEIIKIRELSIDDYNSMCDNALKAAKDYDFKELTGKLINIIEGDN</sequence>
<organism evidence="3 4">
    <name type="scientific">Fusibacter tunisiensis</name>
    <dbReference type="NCBI Taxonomy" id="1008308"/>
    <lineage>
        <taxon>Bacteria</taxon>
        <taxon>Bacillati</taxon>
        <taxon>Bacillota</taxon>
        <taxon>Clostridia</taxon>
        <taxon>Eubacteriales</taxon>
        <taxon>Eubacteriales Family XII. Incertae Sedis</taxon>
        <taxon>Fusibacter</taxon>
    </lineage>
</organism>
<dbReference type="Pfam" id="PF00534">
    <property type="entry name" value="Glycos_transf_1"/>
    <property type="match status" value="1"/>
</dbReference>
<reference evidence="3 4" key="1">
    <citation type="submission" date="2021-01" db="EMBL/GenBank/DDBJ databases">
        <title>Genomic Encyclopedia of Type Strains, Phase IV (KMG-IV): sequencing the most valuable type-strain genomes for metagenomic binning, comparative biology and taxonomic classification.</title>
        <authorList>
            <person name="Goeker M."/>
        </authorList>
    </citation>
    <scope>NUCLEOTIDE SEQUENCE [LARGE SCALE GENOMIC DNA]</scope>
    <source>
        <strain evidence="3 4">DSM 24436</strain>
    </source>
</reference>
<keyword evidence="4" id="KW-1185">Reference proteome</keyword>
<feature type="domain" description="Glycosyltransferase subfamily 4-like N-terminal" evidence="2">
    <location>
        <begin position="69"/>
        <end position="217"/>
    </location>
</feature>
<dbReference type="PANTHER" id="PTHR12526">
    <property type="entry name" value="GLYCOSYLTRANSFERASE"/>
    <property type="match status" value="1"/>
</dbReference>